<proteinExistence type="predicted"/>
<keyword evidence="7" id="KW-1185">Reference proteome</keyword>
<accession>A0A4R6A0W3</accession>
<feature type="chain" id="PRO_5020384097" description="Peptidoglycan binding domain protein" evidence="3">
    <location>
        <begin position="21"/>
        <end position="563"/>
    </location>
</feature>
<dbReference type="RefSeq" id="WP_133397808.1">
    <property type="nucleotide sequence ID" value="NZ_SNAA01000019.1"/>
</dbReference>
<evidence type="ECO:0000256" key="1">
    <source>
        <dbReference type="SAM" id="Coils"/>
    </source>
</evidence>
<evidence type="ECO:0000313" key="7">
    <source>
        <dbReference type="Proteomes" id="UP000295701"/>
    </source>
</evidence>
<comment type="caution">
    <text evidence="6">The sequence shown here is derived from an EMBL/GenBank/DDBJ whole genome shotgun (WGS) entry which is preliminary data.</text>
</comment>
<dbReference type="OrthoDB" id="8092964at2"/>
<dbReference type="GO" id="GO:0004197">
    <property type="term" value="F:cysteine-type endopeptidase activity"/>
    <property type="evidence" value="ECO:0007669"/>
    <property type="project" value="InterPro"/>
</dbReference>
<dbReference type="Pfam" id="PF00656">
    <property type="entry name" value="Peptidase_C14"/>
    <property type="match status" value="1"/>
</dbReference>
<evidence type="ECO:0000313" key="6">
    <source>
        <dbReference type="EMBL" id="TDL76027.1"/>
    </source>
</evidence>
<protein>
    <recommendedName>
        <fullName evidence="8">Peptidoglycan binding domain protein</fullName>
    </recommendedName>
</protein>
<feature type="domain" description="Peptidoglycan binding-like" evidence="5">
    <location>
        <begin position="502"/>
        <end position="552"/>
    </location>
</feature>
<evidence type="ECO:0008006" key="8">
    <source>
        <dbReference type="Google" id="ProtNLM"/>
    </source>
</evidence>
<feature type="signal peptide" evidence="3">
    <location>
        <begin position="1"/>
        <end position="20"/>
    </location>
</feature>
<evidence type="ECO:0000259" key="4">
    <source>
        <dbReference type="Pfam" id="PF00656"/>
    </source>
</evidence>
<sequence length="563" mass="59411">MIRSTLAALTLAALAAPVSAESLALVVGNARYGDGSPERDTAEVRRAADALREAGATTTVLANADREALIGALRDLAETAETADGVLVALAGRFVSGGAETWFLPVDASTGGIVEVATGAVPLSLVTSILSEVEGPAILAIGVPDEAPEAGKGLTAGAGRLDIPGGVTVIRTGVEALAELIDDTLSQPGAAIGPRLADAPETQVQGYLTTELSFLASAEDQPPATTPAPAPAPQTAESAEARFWNVVRERDSAVAYTLYLERYPDGANVATARERLEALRARTEDAAPATPQASAEQALDLDQAARQQVQRNLVILGYDTRGIDGIFGPGTRGAIGAWQQTNNLPVTNYLTAAQLETLTSQAEIREAELERERQARQAQLAEEEQAGWRALDKTDAEALRGFLKKYPDGAFGDRARERLASLGADATVAEDGGASERERQLWIAVRQEDSVQGYRNYVKAFPDGLYVAEANARIDELSRATAGDAEAEAVEQALGLNPITRRAVEMRLSQLGHDPGTVDGSFDDQTRRALRQFQQAAGLPVTGYVNQTTAVRLLADALSDILR</sequence>
<dbReference type="SUPFAM" id="SSF52129">
    <property type="entry name" value="Caspase-like"/>
    <property type="match status" value="1"/>
</dbReference>
<dbReference type="Gene3D" id="3.40.50.1460">
    <property type="match status" value="1"/>
</dbReference>
<dbReference type="Pfam" id="PF01471">
    <property type="entry name" value="PG_binding_1"/>
    <property type="match status" value="2"/>
</dbReference>
<organism evidence="6 7">
    <name type="scientific">Palleronia sediminis</name>
    <dbReference type="NCBI Taxonomy" id="2547833"/>
    <lineage>
        <taxon>Bacteria</taxon>
        <taxon>Pseudomonadati</taxon>
        <taxon>Pseudomonadota</taxon>
        <taxon>Alphaproteobacteria</taxon>
        <taxon>Rhodobacterales</taxon>
        <taxon>Roseobacteraceae</taxon>
        <taxon>Palleronia</taxon>
    </lineage>
</organism>
<dbReference type="InterPro" id="IPR029030">
    <property type="entry name" value="Caspase-like_dom_sf"/>
</dbReference>
<feature type="region of interest" description="Disordered" evidence="2">
    <location>
        <begin position="218"/>
        <end position="237"/>
    </location>
</feature>
<dbReference type="SUPFAM" id="SSF47090">
    <property type="entry name" value="PGBD-like"/>
    <property type="match status" value="2"/>
</dbReference>
<feature type="domain" description="Peptidase C14 caspase" evidence="4">
    <location>
        <begin position="23"/>
        <end position="108"/>
    </location>
</feature>
<evidence type="ECO:0000259" key="5">
    <source>
        <dbReference type="Pfam" id="PF01471"/>
    </source>
</evidence>
<dbReference type="InterPro" id="IPR036366">
    <property type="entry name" value="PGBDSf"/>
</dbReference>
<dbReference type="InterPro" id="IPR036365">
    <property type="entry name" value="PGBD-like_sf"/>
</dbReference>
<reference evidence="6 7" key="1">
    <citation type="submission" date="2019-03" db="EMBL/GenBank/DDBJ databases">
        <title>Primorskyibacter sp. SS33 isolated from sediments.</title>
        <authorList>
            <person name="Xunke S."/>
        </authorList>
    </citation>
    <scope>NUCLEOTIDE SEQUENCE [LARGE SCALE GENOMIC DNA]</scope>
    <source>
        <strain evidence="6 7">SS33</strain>
    </source>
</reference>
<dbReference type="EMBL" id="SNAA01000019">
    <property type="protein sequence ID" value="TDL76027.1"/>
    <property type="molecule type" value="Genomic_DNA"/>
</dbReference>
<feature type="domain" description="Peptidoglycan binding-like" evidence="5">
    <location>
        <begin position="304"/>
        <end position="358"/>
    </location>
</feature>
<evidence type="ECO:0000256" key="2">
    <source>
        <dbReference type="SAM" id="MobiDB-lite"/>
    </source>
</evidence>
<dbReference type="InterPro" id="IPR011600">
    <property type="entry name" value="Pept_C14_caspase"/>
</dbReference>
<dbReference type="AlphaFoldDB" id="A0A4R6A0W3"/>
<gene>
    <name evidence="6" type="ORF">E2L08_14450</name>
</gene>
<dbReference type="Gene3D" id="1.10.101.10">
    <property type="entry name" value="PGBD-like superfamily/PGBD"/>
    <property type="match status" value="2"/>
</dbReference>
<dbReference type="InterPro" id="IPR002477">
    <property type="entry name" value="Peptidoglycan-bd-like"/>
</dbReference>
<keyword evidence="3" id="KW-0732">Signal</keyword>
<keyword evidence="1" id="KW-0175">Coiled coil</keyword>
<name>A0A4R6A0W3_9RHOB</name>
<feature type="coiled-coil region" evidence="1">
    <location>
        <begin position="352"/>
        <end position="386"/>
    </location>
</feature>
<dbReference type="GO" id="GO:0006508">
    <property type="term" value="P:proteolysis"/>
    <property type="evidence" value="ECO:0007669"/>
    <property type="project" value="InterPro"/>
</dbReference>
<evidence type="ECO:0000256" key="3">
    <source>
        <dbReference type="SAM" id="SignalP"/>
    </source>
</evidence>
<dbReference type="Proteomes" id="UP000295701">
    <property type="component" value="Unassembled WGS sequence"/>
</dbReference>